<feature type="region of interest" description="Disordered" evidence="2">
    <location>
        <begin position="524"/>
        <end position="583"/>
    </location>
</feature>
<dbReference type="AlphaFoldDB" id="A0AAV8XR87"/>
<gene>
    <name evidence="4" type="ORF">NQ318_004254</name>
</gene>
<evidence type="ECO:0000313" key="4">
    <source>
        <dbReference type="EMBL" id="KAJ8941135.1"/>
    </source>
</evidence>
<organism evidence="4 5">
    <name type="scientific">Aromia moschata</name>
    <dbReference type="NCBI Taxonomy" id="1265417"/>
    <lineage>
        <taxon>Eukaryota</taxon>
        <taxon>Metazoa</taxon>
        <taxon>Ecdysozoa</taxon>
        <taxon>Arthropoda</taxon>
        <taxon>Hexapoda</taxon>
        <taxon>Insecta</taxon>
        <taxon>Pterygota</taxon>
        <taxon>Neoptera</taxon>
        <taxon>Endopterygota</taxon>
        <taxon>Coleoptera</taxon>
        <taxon>Polyphaga</taxon>
        <taxon>Cucujiformia</taxon>
        <taxon>Chrysomeloidea</taxon>
        <taxon>Cerambycidae</taxon>
        <taxon>Cerambycinae</taxon>
        <taxon>Callichromatini</taxon>
        <taxon>Aromia</taxon>
    </lineage>
</organism>
<evidence type="ECO:0000256" key="2">
    <source>
        <dbReference type="SAM" id="MobiDB-lite"/>
    </source>
</evidence>
<feature type="region of interest" description="Disordered" evidence="2">
    <location>
        <begin position="457"/>
        <end position="481"/>
    </location>
</feature>
<feature type="signal peptide" evidence="3">
    <location>
        <begin position="1"/>
        <end position="26"/>
    </location>
</feature>
<keyword evidence="5" id="KW-1185">Reference proteome</keyword>
<proteinExistence type="predicted"/>
<evidence type="ECO:0000313" key="5">
    <source>
        <dbReference type="Proteomes" id="UP001162162"/>
    </source>
</evidence>
<evidence type="ECO:0000256" key="3">
    <source>
        <dbReference type="SAM" id="SignalP"/>
    </source>
</evidence>
<sequence length="583" mass="66400">MFLISILLAREIVLLVLLTSCTLLNAEYKRHKVRGPPPPHHYQQRRVHPSQQFAKKWHQQPPHPQRNPVRARPMPHHKPQGYKIPLSAPPAPPRTASPPVRTFWKNGQNAGVKFPPEKPYNPPRQEKPFLAAPAINTQEFDYHIQTNNIPTTHTNPIKQVGEKGPIHTIPAPNLSPKDKPATVEEVRYQQSTPYLQIEQSNPYAQVVQQNNPYLQAEQSNPYSQVEQGHQYQVTEQPEPFPKQKLYRDQQQQLIQQQMQQQQQLQQQQQQLQQQRLLEQQIQEQMSHKQVEVQPQQLYYTADQTALTQALTAPFQKTSQGDVYLSSKLSPKELYQLIGTAYPQLQAQDAQQLQNYQALLTQQLYQPEQAFVQQSQPLEIGQTTTEGVGFRPEYQSFNYDEQAHQRSQQGANGKDFSSLVSAGYNLEPNADDTKVISDRHSLDPVAQAQLIQSYFDTRSSGEENDVEPDAKPSTEQNSEPEKFKEALITSSYYSSLPNKEAAQRLADLQVAGKINSSLMKLSSAAQQSKDQAAIFVPEVDQEDGKGDMSDDSKEQPAEYDDYSQEEGSESEEQNEFGHKLQPKN</sequence>
<comment type="caution">
    <text evidence="4">The sequence shown here is derived from an EMBL/GenBank/DDBJ whole genome shotgun (WGS) entry which is preliminary data.</text>
</comment>
<dbReference type="Proteomes" id="UP001162162">
    <property type="component" value="Unassembled WGS sequence"/>
</dbReference>
<feature type="coiled-coil region" evidence="1">
    <location>
        <begin position="247"/>
        <end position="284"/>
    </location>
</feature>
<protein>
    <submittedName>
        <fullName evidence="4">Uncharacterized protein</fullName>
    </submittedName>
</protein>
<evidence type="ECO:0000256" key="1">
    <source>
        <dbReference type="SAM" id="Coils"/>
    </source>
</evidence>
<feature type="chain" id="PRO_5043978758" evidence="3">
    <location>
        <begin position="27"/>
        <end position="583"/>
    </location>
</feature>
<reference evidence="4" key="1">
    <citation type="journal article" date="2023" name="Insect Mol. Biol.">
        <title>Genome sequencing provides insights into the evolution of gene families encoding plant cell wall-degrading enzymes in longhorned beetles.</title>
        <authorList>
            <person name="Shin N.R."/>
            <person name="Okamura Y."/>
            <person name="Kirsch R."/>
            <person name="Pauchet Y."/>
        </authorList>
    </citation>
    <scope>NUCLEOTIDE SEQUENCE</scope>
    <source>
        <strain evidence="4">AMC_N1</strain>
    </source>
</reference>
<feature type="region of interest" description="Disordered" evidence="2">
    <location>
        <begin position="32"/>
        <end position="78"/>
    </location>
</feature>
<feature type="compositionally biased region" description="Acidic residues" evidence="2">
    <location>
        <begin position="556"/>
        <end position="573"/>
    </location>
</feature>
<accession>A0AAV8XR87</accession>
<keyword evidence="1" id="KW-0175">Coiled coil</keyword>
<keyword evidence="3" id="KW-0732">Signal</keyword>
<feature type="compositionally biased region" description="Basic and acidic residues" evidence="2">
    <location>
        <begin position="541"/>
        <end position="555"/>
    </location>
</feature>
<dbReference type="EMBL" id="JAPWTK010000386">
    <property type="protein sequence ID" value="KAJ8941135.1"/>
    <property type="molecule type" value="Genomic_DNA"/>
</dbReference>
<name>A0AAV8XR87_9CUCU</name>